<feature type="compositionally biased region" description="Basic and acidic residues" evidence="1">
    <location>
        <begin position="1000"/>
        <end position="1009"/>
    </location>
</feature>
<feature type="region of interest" description="Disordered" evidence="1">
    <location>
        <begin position="1379"/>
        <end position="1416"/>
    </location>
</feature>
<organism evidence="2 3">
    <name type="scientific">Bodo saltans</name>
    <name type="common">Flagellated protozoan</name>
    <dbReference type="NCBI Taxonomy" id="75058"/>
    <lineage>
        <taxon>Eukaryota</taxon>
        <taxon>Discoba</taxon>
        <taxon>Euglenozoa</taxon>
        <taxon>Kinetoplastea</taxon>
        <taxon>Metakinetoplastina</taxon>
        <taxon>Eubodonida</taxon>
        <taxon>Bodonidae</taxon>
        <taxon>Bodo</taxon>
    </lineage>
</organism>
<evidence type="ECO:0008006" key="4">
    <source>
        <dbReference type="Google" id="ProtNLM"/>
    </source>
</evidence>
<protein>
    <recommendedName>
        <fullName evidence="4">IQ calmodulin-binding protein</fullName>
    </recommendedName>
</protein>
<feature type="compositionally biased region" description="Low complexity" evidence="1">
    <location>
        <begin position="163"/>
        <end position="183"/>
    </location>
</feature>
<accession>A0A0S4KE67</accession>
<feature type="compositionally biased region" description="Low complexity" evidence="1">
    <location>
        <begin position="219"/>
        <end position="231"/>
    </location>
</feature>
<feature type="compositionally biased region" description="Acidic residues" evidence="1">
    <location>
        <begin position="1253"/>
        <end position="1268"/>
    </location>
</feature>
<feature type="non-terminal residue" evidence="2">
    <location>
        <position position="1"/>
    </location>
</feature>
<evidence type="ECO:0000256" key="1">
    <source>
        <dbReference type="SAM" id="MobiDB-lite"/>
    </source>
</evidence>
<keyword evidence="3" id="KW-1185">Reference proteome</keyword>
<feature type="compositionally biased region" description="Polar residues" evidence="1">
    <location>
        <begin position="194"/>
        <end position="210"/>
    </location>
</feature>
<feature type="compositionally biased region" description="Acidic residues" evidence="1">
    <location>
        <begin position="987"/>
        <end position="999"/>
    </location>
</feature>
<feature type="compositionally biased region" description="Polar residues" evidence="1">
    <location>
        <begin position="1219"/>
        <end position="1249"/>
    </location>
</feature>
<feature type="region of interest" description="Disordered" evidence="1">
    <location>
        <begin position="933"/>
        <end position="1118"/>
    </location>
</feature>
<evidence type="ECO:0000313" key="3">
    <source>
        <dbReference type="Proteomes" id="UP000051952"/>
    </source>
</evidence>
<dbReference type="EMBL" id="CYKH01000281">
    <property type="protein sequence ID" value="CUI12701.1"/>
    <property type="molecule type" value="Genomic_DNA"/>
</dbReference>
<feature type="compositionally biased region" description="Polar residues" evidence="1">
    <location>
        <begin position="1393"/>
        <end position="1416"/>
    </location>
</feature>
<feature type="compositionally biased region" description="Acidic residues" evidence="1">
    <location>
        <begin position="1032"/>
        <end position="1046"/>
    </location>
</feature>
<gene>
    <name evidence="2" type="ORF">BSAL_60880</name>
</gene>
<reference evidence="3" key="1">
    <citation type="submission" date="2015-09" db="EMBL/GenBank/DDBJ databases">
        <authorList>
            <consortium name="Pathogen Informatics"/>
        </authorList>
    </citation>
    <scope>NUCLEOTIDE SEQUENCE [LARGE SCALE GENOMIC DNA]</scope>
    <source>
        <strain evidence="3">Lake Konstanz</strain>
    </source>
</reference>
<feature type="compositionally biased region" description="Acidic residues" evidence="1">
    <location>
        <begin position="1093"/>
        <end position="1113"/>
    </location>
</feature>
<feature type="compositionally biased region" description="Polar residues" evidence="1">
    <location>
        <begin position="253"/>
        <end position="269"/>
    </location>
</feature>
<proteinExistence type="predicted"/>
<dbReference type="InterPro" id="IPR000048">
    <property type="entry name" value="IQ_motif_EF-hand-BS"/>
</dbReference>
<feature type="compositionally biased region" description="Acidic residues" evidence="1">
    <location>
        <begin position="1158"/>
        <end position="1171"/>
    </location>
</feature>
<feature type="compositionally biased region" description="Acidic residues" evidence="1">
    <location>
        <begin position="939"/>
        <end position="953"/>
    </location>
</feature>
<feature type="region of interest" description="Disordered" evidence="1">
    <location>
        <begin position="1144"/>
        <end position="1287"/>
    </location>
</feature>
<feature type="compositionally biased region" description="Low complexity" evidence="1">
    <location>
        <begin position="1269"/>
        <end position="1279"/>
    </location>
</feature>
<evidence type="ECO:0000313" key="2">
    <source>
        <dbReference type="EMBL" id="CUI12701.1"/>
    </source>
</evidence>
<feature type="compositionally biased region" description="Basic and acidic residues" evidence="1">
    <location>
        <begin position="1047"/>
        <end position="1062"/>
    </location>
</feature>
<name>A0A0S4KE67_BODSA</name>
<feature type="compositionally biased region" description="Polar residues" evidence="1">
    <location>
        <begin position="145"/>
        <end position="162"/>
    </location>
</feature>
<feature type="region of interest" description="Disordered" evidence="1">
    <location>
        <begin position="142"/>
        <end position="288"/>
    </location>
</feature>
<dbReference type="Pfam" id="PF00612">
    <property type="entry name" value="IQ"/>
    <property type="match status" value="1"/>
</dbReference>
<dbReference type="Proteomes" id="UP000051952">
    <property type="component" value="Unassembled WGS sequence"/>
</dbReference>
<sequence length="1438" mass="160266">IDANSSSIVTTPSIVNLMHVSRWRKFSRVQVEILQFKHIVEREEQERAWLIGWWLLWQRLVSQYIEVGARFTTVNHQMSVPRSHHRLRQRTLRKDLARSLEKLSRKTHLAQRFMSWRQCHMMSREENIMETLRNAELAKRMKGGETTQDLTSDAHSPGSKQLNTSNITTTTTASDASTRTPTRFRGYAIEDPWSPSTNHNNNSAGQQHHLSSAVPPTRPSSTSDSRTASASYGHHHPPTAKYVDISSMDANGLSASSAHDSQLTSSAGVSPQYHHRQASDNSDHSSVSVLGTTTTTTMVAGPQYHGNQQREFVSTESIVIDAVMTYSSDLVVRHLNKLCKIAQREESARRNEIVLQAVAFTDSRNIELAWILSKLHAESLLRMFSSAAIEFQESAIRQEIALMESSEVIDLIVEHRLERHALNSTISKNSGVESLISRGATSSEQLAGVPITAVSSCGVVLVTSPPGSPLVNFSLPTPEDSVLQASPHPTAPPALVYQLPPKLKLLPTNLVEEQAFLLQRIGRAYSARQNTFRHVMFWKVDRGIRKELWTAFTQGLMVLAGKLAGVIATSSGKQSEEKTAKQEQQQSAISVIQRVCRGSKARSNIKFVQGFWIADHNVRVELFDAWQKKVGRIESLSRLHVSEINERFAVCRQENATRVQLETERCLSTTIKRAVSCVQKVSRAFVARKHLYRLRCFWEIDTRIRKEVYNAWITKAETLERAAARNLLRMSEKQVRLAIDTSEAAAFKSIFALAQPALLLSASAQQQRALAVLCLQRCGRGHIARNQRKGMHLFWVADTNIRGEALEAWQAHVHRIMHFCTTSYRLMFVEETASRAPIEHDQAQERSNLMTSASLVISHQILVETSTSLYASALHAREVSLKQFGELATFEHLLIRTALDEFFERTTVEVDAYNLSDFSEKLKLECPKPREIVARGATEEENSDADVSSDEEDHNNASGKDPRNLSTTVAAVSLEPHGFPNKTSDNSDAEVSSDDDGDDDGIKDKKTSDESVDVSSEDSKERRSVKKMSCTQDEEEDVDVSSDEDDRFPKEVRANQVRRTEEQQQQQQQALPEVPQPSHPQSDGGSTVVVASSEDDEEDDDDVDVSDDDDDADHSDLALSGMVEMLMRMEAAMRQQFQENEAQERVVLKKHHTAELSAIEEGDDDDDSDDDGSFHIESPQANVDLHTPAKSNNTHRPQSILKRRVPRASSAGAKPKKNLSLSQSMQSGELQKSTSSSVTLLLRHSTSGGQPDDSVELLSDDESIDVTSDDSSSADDSGPIAPPAPIAPAKSWVRDTYTRIFANQRSTLEGAEYAARYEILQELFKLQHSLLSAQEYLMRHSTVIVNRNAFARNMLTTKQKMEDMVKMQLRRGNSLLNAANVVSSQRPPPRGSLTRTRSNSSDFSLNSTLASPDSIASRSNSMAIGNASVTSILREAQS</sequence>
<dbReference type="SMART" id="SM00015">
    <property type="entry name" value="IQ"/>
    <property type="match status" value="3"/>
</dbReference>
<dbReference type="PROSITE" id="PS50096">
    <property type="entry name" value="IQ"/>
    <property type="match status" value="1"/>
</dbReference>
<dbReference type="VEuPathDB" id="TriTrypDB:BSAL_60880"/>